<dbReference type="GeneID" id="54768335"/>
<evidence type="ECO:0000313" key="1">
    <source>
        <dbReference type="EMBL" id="AGK61433.1"/>
    </source>
</evidence>
<dbReference type="AlphaFoldDB" id="N0BEJ2"/>
<reference evidence="1 2" key="1">
    <citation type="journal article" date="2013" name="Genome Announc.">
        <title>Complete Genome Sequence of the Thermophilic and Facultatively Chemolithoautotrophic Sulfate Reducer Archaeoglobus sulfaticallidus Strain PM70-1T.</title>
        <authorList>
            <person name="Stokke R."/>
            <person name="Hocking W.P."/>
            <person name="Steinsbu B.O."/>
            <person name="Steen I.H."/>
        </authorList>
    </citation>
    <scope>NUCLEOTIDE SEQUENCE [LARGE SCALE GENOMIC DNA]</scope>
    <source>
        <strain evidence="1">PM70-1</strain>
    </source>
</reference>
<keyword evidence="2" id="KW-1185">Reference proteome</keyword>
<protein>
    <submittedName>
        <fullName evidence="1">Uncharacterized protein</fullName>
    </submittedName>
</protein>
<proteinExistence type="predicted"/>
<name>N0BEJ2_9EURY</name>
<dbReference type="EMBL" id="CP005290">
    <property type="protein sequence ID" value="AGK61433.1"/>
    <property type="molecule type" value="Genomic_DNA"/>
</dbReference>
<gene>
    <name evidence="1" type="ORF">Asulf_01450</name>
</gene>
<dbReference type="KEGG" id="ast:Asulf_01450"/>
<dbReference type="Proteomes" id="UP000013307">
    <property type="component" value="Chromosome"/>
</dbReference>
<sequence length="49" mass="5956">MLFILLLPHLILMSFVAGKYEEVKAEKIAEFETDRKYEVKTFWCGFWKR</sequence>
<organism evidence="1 2">
    <name type="scientific">Archaeoglobus sulfaticallidus PM70-1</name>
    <dbReference type="NCBI Taxonomy" id="387631"/>
    <lineage>
        <taxon>Archaea</taxon>
        <taxon>Methanobacteriati</taxon>
        <taxon>Methanobacteriota</taxon>
        <taxon>Archaeoglobi</taxon>
        <taxon>Archaeoglobales</taxon>
        <taxon>Archaeoglobaceae</taxon>
        <taxon>Archaeoglobus</taxon>
    </lineage>
</organism>
<dbReference type="HOGENOM" id="CLU_3130652_0_0_2"/>
<evidence type="ECO:0000313" key="2">
    <source>
        <dbReference type="Proteomes" id="UP000013307"/>
    </source>
</evidence>
<accession>N0BEJ2</accession>
<dbReference type="RefSeq" id="WP_015591031.1">
    <property type="nucleotide sequence ID" value="NC_021169.1"/>
</dbReference>